<organism evidence="2 3">
    <name type="scientific">Turnera subulata</name>
    <dbReference type="NCBI Taxonomy" id="218843"/>
    <lineage>
        <taxon>Eukaryota</taxon>
        <taxon>Viridiplantae</taxon>
        <taxon>Streptophyta</taxon>
        <taxon>Embryophyta</taxon>
        <taxon>Tracheophyta</taxon>
        <taxon>Spermatophyta</taxon>
        <taxon>Magnoliopsida</taxon>
        <taxon>eudicotyledons</taxon>
        <taxon>Gunneridae</taxon>
        <taxon>Pentapetalae</taxon>
        <taxon>rosids</taxon>
        <taxon>fabids</taxon>
        <taxon>Malpighiales</taxon>
        <taxon>Passifloraceae</taxon>
        <taxon>Turnera</taxon>
    </lineage>
</organism>
<feature type="compositionally biased region" description="Basic and acidic residues" evidence="1">
    <location>
        <begin position="264"/>
        <end position="276"/>
    </location>
</feature>
<dbReference type="PANTHER" id="PTHR34427:SF5">
    <property type="entry name" value="DUF4283 DOMAIN-CONTAINING PROTEIN"/>
    <property type="match status" value="1"/>
</dbReference>
<name>A0A9Q0JLR1_9ROSI</name>
<dbReference type="PANTHER" id="PTHR34427">
    <property type="entry name" value="DUF4283 DOMAIN PROTEIN"/>
    <property type="match status" value="1"/>
</dbReference>
<keyword evidence="3" id="KW-1185">Reference proteome</keyword>
<feature type="region of interest" description="Disordered" evidence="1">
    <location>
        <begin position="251"/>
        <end position="276"/>
    </location>
</feature>
<gene>
    <name evidence="2" type="ORF">Tsubulata_006531</name>
</gene>
<sequence>MNSCAFGVITEGSDIGVLGRNLPVLLRKVVQVKMLGGNCILVVFQSREEMLSCVDVVDSWNNGSLILFRAWKDRDCATSRVCCLNVYGVPPHAWTEDFFNLIAVRFGRYVKLHNNLENINSLGVARALISITYRGPISRSSKTEIGEKFFDANLSEDQSCLPVKDGVELSIDPKGIMDTIKRLEKGKGVGHNGMSDWRIVGAQAPLVGSKEGTYSSSSSDSGSFVARSIGSNGLISNEGVVKSLAPRDSSIQDIDIESGNGNRRAPEGAKSNDRESLRVAEVSKTLEMDRILDLEEGVALWRRLSMISLRMRE</sequence>
<reference evidence="2" key="2">
    <citation type="journal article" date="2023" name="Plants (Basel)">
        <title>Annotation of the Turnera subulata (Passifloraceae) Draft Genome Reveals the S-Locus Evolved after the Divergence of Turneroideae from Passifloroideae in a Stepwise Manner.</title>
        <authorList>
            <person name="Henning P.M."/>
            <person name="Roalson E.H."/>
            <person name="Mir W."/>
            <person name="McCubbin A.G."/>
            <person name="Shore J.S."/>
        </authorList>
    </citation>
    <scope>NUCLEOTIDE SEQUENCE</scope>
    <source>
        <strain evidence="2">F60SS</strain>
    </source>
</reference>
<reference evidence="2" key="1">
    <citation type="submission" date="2022-02" db="EMBL/GenBank/DDBJ databases">
        <authorList>
            <person name="Henning P.M."/>
            <person name="McCubbin A.G."/>
            <person name="Shore J.S."/>
        </authorList>
    </citation>
    <scope>NUCLEOTIDE SEQUENCE</scope>
    <source>
        <strain evidence="2">F60SS</strain>
        <tissue evidence="2">Leaves</tissue>
    </source>
</reference>
<dbReference type="AlphaFoldDB" id="A0A9Q0JLR1"/>
<proteinExistence type="predicted"/>
<comment type="caution">
    <text evidence="2">The sequence shown here is derived from an EMBL/GenBank/DDBJ whole genome shotgun (WGS) entry which is preliminary data.</text>
</comment>
<evidence type="ECO:0008006" key="4">
    <source>
        <dbReference type="Google" id="ProtNLM"/>
    </source>
</evidence>
<evidence type="ECO:0000313" key="2">
    <source>
        <dbReference type="EMBL" id="KAJ4847426.1"/>
    </source>
</evidence>
<protein>
    <recommendedName>
        <fullName evidence="4">DUF4283 domain-containing protein</fullName>
    </recommendedName>
</protein>
<evidence type="ECO:0000256" key="1">
    <source>
        <dbReference type="SAM" id="MobiDB-lite"/>
    </source>
</evidence>
<evidence type="ECO:0000313" key="3">
    <source>
        <dbReference type="Proteomes" id="UP001141552"/>
    </source>
</evidence>
<accession>A0A9Q0JLR1</accession>
<dbReference type="EMBL" id="JAKUCV010001164">
    <property type="protein sequence ID" value="KAJ4847426.1"/>
    <property type="molecule type" value="Genomic_DNA"/>
</dbReference>
<dbReference type="Proteomes" id="UP001141552">
    <property type="component" value="Unassembled WGS sequence"/>
</dbReference>